<proteinExistence type="predicted"/>
<reference evidence="1" key="1">
    <citation type="submission" date="2020-01" db="EMBL/GenBank/DDBJ databases">
        <authorList>
            <person name="Richard D."/>
        </authorList>
    </citation>
    <scope>NUCLEOTIDE SEQUENCE</scope>
    <source>
        <strain evidence="1">JP541</strain>
    </source>
</reference>
<dbReference type="EMBL" id="JAABFR010001520">
    <property type="protein sequence ID" value="MBD4338475.1"/>
    <property type="molecule type" value="Genomic_DNA"/>
</dbReference>
<dbReference type="Proteomes" id="UP000653002">
    <property type="component" value="Unassembled WGS sequence"/>
</dbReference>
<sequence>DHIDLCLNGDEKFAGVKPFNTSDTFNKGDLVSTGGKVYEFTAQHSAGAWTGTDAKALCTTGDADFLKVNDGWIKQLTNNA</sequence>
<feature type="non-terminal residue" evidence="1">
    <location>
        <position position="80"/>
    </location>
</feature>
<evidence type="ECO:0000313" key="1">
    <source>
        <dbReference type="EMBL" id="MBD4338475.1"/>
    </source>
</evidence>
<protein>
    <submittedName>
        <fullName evidence="1">Uncharacterized protein</fullName>
    </submittedName>
</protein>
<accession>A0A8I0HAV4</accession>
<feature type="non-terminal residue" evidence="1">
    <location>
        <position position="1"/>
    </location>
</feature>
<dbReference type="AlphaFoldDB" id="A0A8I0HAV4"/>
<name>A0A8I0HAV4_XANCI</name>
<gene>
    <name evidence="1" type="ORF">GUH15_20955</name>
</gene>
<organism evidence="1 2">
    <name type="scientific">Xanthomonas citri pv. citri</name>
    <dbReference type="NCBI Taxonomy" id="611301"/>
    <lineage>
        <taxon>Bacteria</taxon>
        <taxon>Pseudomonadati</taxon>
        <taxon>Pseudomonadota</taxon>
        <taxon>Gammaproteobacteria</taxon>
        <taxon>Lysobacterales</taxon>
        <taxon>Lysobacteraceae</taxon>
        <taxon>Xanthomonas</taxon>
    </lineage>
</organism>
<evidence type="ECO:0000313" key="2">
    <source>
        <dbReference type="Proteomes" id="UP000653002"/>
    </source>
</evidence>
<comment type="caution">
    <text evidence="1">The sequence shown here is derived from an EMBL/GenBank/DDBJ whole genome shotgun (WGS) entry which is preliminary data.</text>
</comment>